<dbReference type="InterPro" id="IPR050322">
    <property type="entry name" value="Fe-S_cluster_asmbl/transfer"/>
</dbReference>
<dbReference type="Proteomes" id="UP000604381">
    <property type="component" value="Unassembled WGS sequence"/>
</dbReference>
<dbReference type="Gene3D" id="2.60.300.12">
    <property type="entry name" value="HesB-like domain"/>
    <property type="match status" value="1"/>
</dbReference>
<sequence length="122" mass="12808">MAAPALALPAAAAGAAELRLTAAAVAHVKRFADEHGRAAAMRIGVRTSSCSAFAYTFELKDDAAPEDFVVECDGVRVIIDPKSHSFLAGTEIDYQREGIQEGFAFNNPNVKGTCGCGESFTV</sequence>
<dbReference type="InterPro" id="IPR000361">
    <property type="entry name" value="ATAP_core_dom"/>
</dbReference>
<name>A0A930UFB4_9GAMM</name>
<evidence type="ECO:0000256" key="1">
    <source>
        <dbReference type="ARBA" id="ARBA00006718"/>
    </source>
</evidence>
<dbReference type="GO" id="GO:0005829">
    <property type="term" value="C:cytosol"/>
    <property type="evidence" value="ECO:0007669"/>
    <property type="project" value="TreeGrafter"/>
</dbReference>
<accession>A0A930UFB4</accession>
<proteinExistence type="inferred from homology"/>
<dbReference type="InterPro" id="IPR017870">
    <property type="entry name" value="FeS_cluster_insertion_CS"/>
</dbReference>
<dbReference type="GO" id="GO:0051537">
    <property type="term" value="F:2 iron, 2 sulfur cluster binding"/>
    <property type="evidence" value="ECO:0007669"/>
    <property type="project" value="TreeGrafter"/>
</dbReference>
<dbReference type="NCBIfam" id="TIGR00049">
    <property type="entry name" value="iron-sulfur cluster assembly accessory protein"/>
    <property type="match status" value="1"/>
</dbReference>
<dbReference type="PANTHER" id="PTHR10072">
    <property type="entry name" value="IRON-SULFUR CLUSTER ASSEMBLY PROTEIN"/>
    <property type="match status" value="1"/>
</dbReference>
<comment type="caution">
    <text evidence="3">The sequence shown here is derived from an EMBL/GenBank/DDBJ whole genome shotgun (WGS) entry which is preliminary data.</text>
</comment>
<dbReference type="InterPro" id="IPR035903">
    <property type="entry name" value="HesB-like_dom_sf"/>
</dbReference>
<evidence type="ECO:0000259" key="2">
    <source>
        <dbReference type="Pfam" id="PF01521"/>
    </source>
</evidence>
<gene>
    <name evidence="3" type="ORF">ISN26_00785</name>
</gene>
<dbReference type="EMBL" id="JADHEI010000009">
    <property type="protein sequence ID" value="MBF2734628.1"/>
    <property type="molecule type" value="Genomic_DNA"/>
</dbReference>
<dbReference type="AlphaFoldDB" id="A0A930UFB4"/>
<comment type="similarity">
    <text evidence="1">Belongs to the HesB/IscA family.</text>
</comment>
<dbReference type="PANTHER" id="PTHR10072:SF41">
    <property type="entry name" value="IRON-SULFUR CLUSTER ASSEMBLY 1 HOMOLOG, MITOCHONDRIAL"/>
    <property type="match status" value="1"/>
</dbReference>
<evidence type="ECO:0000313" key="4">
    <source>
        <dbReference type="Proteomes" id="UP000604381"/>
    </source>
</evidence>
<dbReference type="InterPro" id="IPR016092">
    <property type="entry name" value="ATAP"/>
</dbReference>
<dbReference type="GO" id="GO:0016226">
    <property type="term" value="P:iron-sulfur cluster assembly"/>
    <property type="evidence" value="ECO:0007669"/>
    <property type="project" value="InterPro"/>
</dbReference>
<keyword evidence="4" id="KW-1185">Reference proteome</keyword>
<organism evidence="3 4">
    <name type="scientific">Candidatus Amphirhobacter heronislandensis</name>
    <dbReference type="NCBI Taxonomy" id="1732024"/>
    <lineage>
        <taxon>Bacteria</taxon>
        <taxon>Pseudomonadati</taxon>
        <taxon>Pseudomonadota</taxon>
        <taxon>Gammaproteobacteria</taxon>
        <taxon>Candidatus Tethybacterales</taxon>
        <taxon>Candidatus Tethybacteraceae</taxon>
        <taxon>Candidatus Amphirhobacter</taxon>
    </lineage>
</organism>
<dbReference type="PROSITE" id="PS01152">
    <property type="entry name" value="HESB"/>
    <property type="match status" value="1"/>
</dbReference>
<dbReference type="Pfam" id="PF01521">
    <property type="entry name" value="Fe-S_biosyn"/>
    <property type="match status" value="1"/>
</dbReference>
<protein>
    <submittedName>
        <fullName evidence="3">Iron-sulfur cluster assembly accessory protein</fullName>
    </submittedName>
</protein>
<reference evidence="3" key="1">
    <citation type="submission" date="2020-10" db="EMBL/GenBank/DDBJ databases">
        <title>An improved Amphimedon queenslandica hologenome assembly reveals how three proteobacterial symbionts can extend the metabolic phenotypic of their marine sponge host.</title>
        <authorList>
            <person name="Degnan B."/>
            <person name="Degnan S."/>
            <person name="Xiang X."/>
        </authorList>
    </citation>
    <scope>NUCLEOTIDE SEQUENCE</scope>
    <source>
        <strain evidence="3">AqS2</strain>
    </source>
</reference>
<feature type="domain" description="Core" evidence="2">
    <location>
        <begin position="17"/>
        <end position="118"/>
    </location>
</feature>
<evidence type="ECO:0000313" key="3">
    <source>
        <dbReference type="EMBL" id="MBF2734628.1"/>
    </source>
</evidence>
<dbReference type="SUPFAM" id="SSF89360">
    <property type="entry name" value="HesB-like domain"/>
    <property type="match status" value="1"/>
</dbReference>